<dbReference type="PANTHER" id="PTHR42850:SF4">
    <property type="entry name" value="ZINC-DEPENDENT ENDOPOLYPHOSPHATASE"/>
    <property type="match status" value="1"/>
</dbReference>
<dbReference type="CDD" id="cd00144">
    <property type="entry name" value="MPP_PPP_family"/>
    <property type="match status" value="1"/>
</dbReference>
<evidence type="ECO:0000313" key="2">
    <source>
        <dbReference type="EMBL" id="GGE01042.1"/>
    </source>
</evidence>
<name>A0A916ZJR5_9HYPH</name>
<accession>A0A916ZJR5</accession>
<evidence type="ECO:0000313" key="3">
    <source>
        <dbReference type="Proteomes" id="UP000644699"/>
    </source>
</evidence>
<dbReference type="EMBL" id="BMIQ01000002">
    <property type="protein sequence ID" value="GGE01042.1"/>
    <property type="molecule type" value="Genomic_DNA"/>
</dbReference>
<organism evidence="2 3">
    <name type="scientific">Aureimonas endophytica</name>
    <dbReference type="NCBI Taxonomy" id="2027858"/>
    <lineage>
        <taxon>Bacteria</taxon>
        <taxon>Pseudomonadati</taxon>
        <taxon>Pseudomonadota</taxon>
        <taxon>Alphaproteobacteria</taxon>
        <taxon>Hyphomicrobiales</taxon>
        <taxon>Aurantimonadaceae</taxon>
        <taxon>Aureimonas</taxon>
    </lineage>
</organism>
<reference evidence="2" key="2">
    <citation type="submission" date="2020-09" db="EMBL/GenBank/DDBJ databases">
        <authorList>
            <person name="Sun Q."/>
            <person name="Zhou Y."/>
        </authorList>
    </citation>
    <scope>NUCLEOTIDE SEQUENCE</scope>
    <source>
        <strain evidence="2">CGMCC 1.15367</strain>
    </source>
</reference>
<protein>
    <submittedName>
        <fullName evidence="2">Serine/threonine protein phosphatase</fullName>
    </submittedName>
</protein>
<sequence length="262" mass="29491">MIDILRPLRRQTPTGPPRPRIDLGTFEGVLYAIGDIHGCFDEFRRLEELILADGRRYDGRKIVILLGDYIDRGPRSAEVIAHLLQPLDGDFDRLCLCGNHEEMMLNYLDDPAEHSHWPDVGGRATLVSYGIDLDHMHRLARRDRNALRRHLAESIPEEHQHFLRSLPALVHSGTTVFVHAGLRPSVPLEAQTDRDLLWIREPFLSRGPQLPLNVVHGHSPTDAVILQHGRIGIDTGVFITGRLTALRLAGGAFSFLTSRGRD</sequence>
<dbReference type="InterPro" id="IPR029052">
    <property type="entry name" value="Metallo-depent_PP-like"/>
</dbReference>
<feature type="domain" description="Calcineurin-like phosphoesterase" evidence="1">
    <location>
        <begin position="31"/>
        <end position="222"/>
    </location>
</feature>
<dbReference type="GO" id="GO:0005737">
    <property type="term" value="C:cytoplasm"/>
    <property type="evidence" value="ECO:0007669"/>
    <property type="project" value="TreeGrafter"/>
</dbReference>
<reference evidence="2" key="1">
    <citation type="journal article" date="2014" name="Int. J. Syst. Evol. Microbiol.">
        <title>Complete genome sequence of Corynebacterium casei LMG S-19264T (=DSM 44701T), isolated from a smear-ripened cheese.</title>
        <authorList>
            <consortium name="US DOE Joint Genome Institute (JGI-PGF)"/>
            <person name="Walter F."/>
            <person name="Albersmeier A."/>
            <person name="Kalinowski J."/>
            <person name="Ruckert C."/>
        </authorList>
    </citation>
    <scope>NUCLEOTIDE SEQUENCE</scope>
    <source>
        <strain evidence="2">CGMCC 1.15367</strain>
    </source>
</reference>
<dbReference type="Pfam" id="PF00149">
    <property type="entry name" value="Metallophos"/>
    <property type="match status" value="1"/>
</dbReference>
<dbReference type="Proteomes" id="UP000644699">
    <property type="component" value="Unassembled WGS sequence"/>
</dbReference>
<dbReference type="AlphaFoldDB" id="A0A916ZJR5"/>
<dbReference type="GO" id="GO:0110154">
    <property type="term" value="P:RNA decapping"/>
    <property type="evidence" value="ECO:0007669"/>
    <property type="project" value="TreeGrafter"/>
</dbReference>
<dbReference type="SUPFAM" id="SSF56300">
    <property type="entry name" value="Metallo-dependent phosphatases"/>
    <property type="match status" value="1"/>
</dbReference>
<dbReference type="RefSeq" id="WP_244639405.1">
    <property type="nucleotide sequence ID" value="NZ_BMIQ01000002.1"/>
</dbReference>
<comment type="caution">
    <text evidence="2">The sequence shown here is derived from an EMBL/GenBank/DDBJ whole genome shotgun (WGS) entry which is preliminary data.</text>
</comment>
<proteinExistence type="predicted"/>
<dbReference type="InterPro" id="IPR050126">
    <property type="entry name" value="Ap4A_hydrolase"/>
</dbReference>
<dbReference type="PANTHER" id="PTHR42850">
    <property type="entry name" value="METALLOPHOSPHOESTERASE"/>
    <property type="match status" value="1"/>
</dbReference>
<evidence type="ECO:0000259" key="1">
    <source>
        <dbReference type="Pfam" id="PF00149"/>
    </source>
</evidence>
<dbReference type="Gene3D" id="3.60.21.10">
    <property type="match status" value="1"/>
</dbReference>
<keyword evidence="3" id="KW-1185">Reference proteome</keyword>
<dbReference type="GO" id="GO:0008803">
    <property type="term" value="F:bis(5'-nucleosyl)-tetraphosphatase (symmetrical) activity"/>
    <property type="evidence" value="ECO:0007669"/>
    <property type="project" value="TreeGrafter"/>
</dbReference>
<gene>
    <name evidence="2" type="primary">prp1</name>
    <name evidence="2" type="ORF">GCM10011390_19850</name>
</gene>
<dbReference type="InterPro" id="IPR004843">
    <property type="entry name" value="Calcineurin-like_PHP"/>
</dbReference>
<dbReference type="GO" id="GO:0016791">
    <property type="term" value="F:phosphatase activity"/>
    <property type="evidence" value="ECO:0007669"/>
    <property type="project" value="TreeGrafter"/>
</dbReference>